<protein>
    <recommendedName>
        <fullName evidence="6">SANT domain-containing protein</fullName>
    </recommendedName>
</protein>
<accession>A0A0E0NUZ3</accession>
<feature type="compositionally biased region" description="Polar residues" evidence="5">
    <location>
        <begin position="850"/>
        <end position="859"/>
    </location>
</feature>
<reference evidence="7" key="2">
    <citation type="submission" date="2015-06" db="UniProtKB">
        <authorList>
            <consortium name="EnsemblPlants"/>
        </authorList>
    </citation>
    <scope>IDENTIFICATION</scope>
</reference>
<evidence type="ECO:0000256" key="5">
    <source>
        <dbReference type="SAM" id="MobiDB-lite"/>
    </source>
</evidence>
<evidence type="ECO:0000256" key="2">
    <source>
        <dbReference type="ARBA" id="ARBA00023015"/>
    </source>
</evidence>
<feature type="region of interest" description="Disordered" evidence="5">
    <location>
        <begin position="560"/>
        <end position="588"/>
    </location>
</feature>
<evidence type="ECO:0000313" key="8">
    <source>
        <dbReference type="Proteomes" id="UP000008022"/>
    </source>
</evidence>
<name>A0A0E0NUZ3_ORYRU</name>
<feature type="compositionally biased region" description="Basic and acidic residues" evidence="5">
    <location>
        <begin position="136"/>
        <end position="156"/>
    </location>
</feature>
<dbReference type="InterPro" id="IPR056067">
    <property type="entry name" value="DUF7650"/>
</dbReference>
<dbReference type="GO" id="GO:0003714">
    <property type="term" value="F:transcription corepressor activity"/>
    <property type="evidence" value="ECO:0007669"/>
    <property type="project" value="TreeGrafter"/>
</dbReference>
<dbReference type="Gene3D" id="1.10.10.60">
    <property type="entry name" value="Homeodomain-like"/>
    <property type="match status" value="1"/>
</dbReference>
<evidence type="ECO:0000256" key="3">
    <source>
        <dbReference type="ARBA" id="ARBA00023163"/>
    </source>
</evidence>
<dbReference type="InterPro" id="IPR009057">
    <property type="entry name" value="Homeodomain-like_sf"/>
</dbReference>
<dbReference type="InterPro" id="IPR017884">
    <property type="entry name" value="SANT_dom"/>
</dbReference>
<keyword evidence="4" id="KW-0539">Nucleus</keyword>
<reference evidence="8" key="1">
    <citation type="submission" date="2013-06" db="EMBL/GenBank/DDBJ databases">
        <authorList>
            <person name="Zhao Q."/>
        </authorList>
    </citation>
    <scope>NUCLEOTIDE SEQUENCE</scope>
    <source>
        <strain evidence="8">cv. W1943</strain>
    </source>
</reference>
<dbReference type="Pfam" id="PF24662">
    <property type="entry name" value="DUF7650"/>
    <property type="match status" value="1"/>
</dbReference>
<dbReference type="HOGENOM" id="CLU_015616_1_0_1"/>
<comment type="subcellular location">
    <subcellularLocation>
        <location evidence="1">Nucleus</location>
    </subcellularLocation>
</comment>
<feature type="region of interest" description="Disordered" evidence="5">
    <location>
        <begin position="666"/>
        <end position="930"/>
    </location>
</feature>
<evidence type="ECO:0000313" key="7">
    <source>
        <dbReference type="EnsemblPlants" id="ORUFI03G17800.1"/>
    </source>
</evidence>
<proteinExistence type="predicted"/>
<dbReference type="OMA" id="DLTGFVM"/>
<dbReference type="STRING" id="4529.A0A0E0NUZ3"/>
<dbReference type="PROSITE" id="PS51293">
    <property type="entry name" value="SANT"/>
    <property type="match status" value="1"/>
</dbReference>
<feature type="compositionally biased region" description="Polar residues" evidence="5">
    <location>
        <begin position="671"/>
        <end position="685"/>
    </location>
</feature>
<keyword evidence="3" id="KW-0804">Transcription</keyword>
<keyword evidence="2" id="KW-0805">Transcription regulation</keyword>
<dbReference type="AlphaFoldDB" id="A0A0E0NUZ3"/>
<dbReference type="eggNOG" id="ENOG502QQVN">
    <property type="taxonomic scope" value="Eukaryota"/>
</dbReference>
<dbReference type="Gramene" id="ORUFI03G17800.1">
    <property type="protein sequence ID" value="ORUFI03G17800.1"/>
    <property type="gene ID" value="ORUFI03G17800"/>
</dbReference>
<evidence type="ECO:0000256" key="4">
    <source>
        <dbReference type="ARBA" id="ARBA00023242"/>
    </source>
</evidence>
<feature type="compositionally biased region" description="Basic and acidic residues" evidence="5">
    <location>
        <begin position="752"/>
        <end position="763"/>
    </location>
</feature>
<organism evidence="7 8">
    <name type="scientific">Oryza rufipogon</name>
    <name type="common">Brownbeard rice</name>
    <name type="synonym">Asian wild rice</name>
    <dbReference type="NCBI Taxonomy" id="4529"/>
    <lineage>
        <taxon>Eukaryota</taxon>
        <taxon>Viridiplantae</taxon>
        <taxon>Streptophyta</taxon>
        <taxon>Embryophyta</taxon>
        <taxon>Tracheophyta</taxon>
        <taxon>Spermatophyta</taxon>
        <taxon>Magnoliopsida</taxon>
        <taxon>Liliopsida</taxon>
        <taxon>Poales</taxon>
        <taxon>Poaceae</taxon>
        <taxon>BOP clade</taxon>
        <taxon>Oryzoideae</taxon>
        <taxon>Oryzeae</taxon>
        <taxon>Oryzinae</taxon>
        <taxon>Oryza</taxon>
    </lineage>
</organism>
<dbReference type="GO" id="GO:0005634">
    <property type="term" value="C:nucleus"/>
    <property type="evidence" value="ECO:0007669"/>
    <property type="project" value="UniProtKB-SubCell"/>
</dbReference>
<feature type="region of interest" description="Disordered" evidence="5">
    <location>
        <begin position="136"/>
        <end position="199"/>
    </location>
</feature>
<evidence type="ECO:0000259" key="6">
    <source>
        <dbReference type="PROSITE" id="PS51293"/>
    </source>
</evidence>
<feature type="compositionally biased region" description="Polar residues" evidence="5">
    <location>
        <begin position="157"/>
        <end position="178"/>
    </location>
</feature>
<dbReference type="InterPro" id="IPR057712">
    <property type="entry name" value="DUF7952"/>
</dbReference>
<dbReference type="EnsemblPlants" id="ORUFI03G17800.1">
    <property type="protein sequence ID" value="ORUFI03G17800.1"/>
    <property type="gene ID" value="ORUFI03G17800"/>
</dbReference>
<keyword evidence="8" id="KW-1185">Reference proteome</keyword>
<dbReference type="Proteomes" id="UP000008022">
    <property type="component" value="Unassembled WGS sequence"/>
</dbReference>
<sequence length="930" mass="102040">MNPTQPVVIHDRHCVGLLPASHIAAGNTMRICARVSESFGARKYILDAKRWCIIGKNMESLEPEDGDGHQSDATDDDLPPRICTGKAYQAEIPNLATEDERRQYMSNTTDSCMALGYDCPIPIMWTLPSEFNKKEEEIQKQHSSETKAIENSRDGDSQTTSICPTSNNTSGQCSTSQDPHPELPDQIVSDSHQAHDDKLAPCSTQEGLNFTDKAMADQGEIEQFIPVPNSSTSIWSDQEAELLLLGLYIFGKNLHVLSRFVGSKTVGDVLSYYYGKFYKGEAYKRWSACRKAKIRRCILGERIFIGWRRQELISRLKSKIPKEAHDLLDEMFKSFNDSQTSLMDFVFHLKSVVGIEAFVEAVAIGKGKDDLTGFVLDPSKPNQVLSVQPGMPAGKDCSSLASEDIIKFLTGDFRRSKTRSNDLFWEAVWPRLLARGWHSEKPNDVSTTKNCLVFIVPGIQRFSRSELTKGTHYFDSVSDVLKKVVADPVLLEIEVDGMGNGVNAEKNGFDTAMKLNQDVPFDGYHELPKFTIIDTSLVQGEEPSQVRELRNLPADANISFGPLRHTHNMVSDSSSDEHDTDDRSSDYKEGYAGVTADENGTEMVSSKNADNESQVDSFRNMAATSCSVFPVNGHSSNGNGDTIGATSFFPQKTKIEKRKYLSPVTKRRRLTSCSNDQTSRRSFSFSKGPGLEKEKVKLPSTSSKPTAIDVGGSFQSKSLASCSGKEKPCQQIKDASNSHANDRSNEKMNVARPKEKPSGHKVDTLASVHSKTAVEDTKPAKGVAQSSDLVANQVKLETPQDDKTVTIAHAPSSDNHGSILKNKETTSSSNTEIAHDAPEATRGGPANPQPDLQASSQAMNPRRQGTRVRPPTARALEAVAFGLLGSGKRKADPTGSSRPRQRARKSTKEAASVSTSSDTEKSSMHSGARQ</sequence>
<dbReference type="PANTHER" id="PTHR13859">
    <property type="entry name" value="ATROPHIN-RELATED"/>
    <property type="match status" value="1"/>
</dbReference>
<feature type="compositionally biased region" description="Basic and acidic residues" evidence="5">
    <location>
        <begin position="575"/>
        <end position="588"/>
    </location>
</feature>
<dbReference type="Pfam" id="PF25826">
    <property type="entry name" value="DUF7952"/>
    <property type="match status" value="1"/>
</dbReference>
<evidence type="ECO:0000256" key="1">
    <source>
        <dbReference type="ARBA" id="ARBA00004123"/>
    </source>
</evidence>
<dbReference type="PANTHER" id="PTHR13859:SF21">
    <property type="entry name" value="SANT DOMAIN-CONTAINING PROTEIN"/>
    <property type="match status" value="1"/>
</dbReference>
<feature type="domain" description="SANT" evidence="6">
    <location>
        <begin position="230"/>
        <end position="282"/>
    </location>
</feature>
<dbReference type="SUPFAM" id="SSF46689">
    <property type="entry name" value="Homeodomain-like"/>
    <property type="match status" value="1"/>
</dbReference>